<proteinExistence type="predicted"/>
<evidence type="ECO:0000313" key="2">
    <source>
        <dbReference type="Proteomes" id="UP000199584"/>
    </source>
</evidence>
<dbReference type="RefSeq" id="WP_281246402.1">
    <property type="nucleotide sequence ID" value="NZ_FOYM01000078.1"/>
</dbReference>
<evidence type="ECO:0000313" key="1">
    <source>
        <dbReference type="EMBL" id="SFR19009.1"/>
    </source>
</evidence>
<name>A0A1I6EMN3_9FIRM</name>
<reference evidence="2" key="1">
    <citation type="submission" date="2016-10" db="EMBL/GenBank/DDBJ databases">
        <authorList>
            <person name="Varghese N."/>
            <person name="Submissions S."/>
        </authorList>
    </citation>
    <scope>NUCLEOTIDE SEQUENCE [LARGE SCALE GENOMIC DNA]</scope>
    <source>
        <strain evidence="2">DSM 3669</strain>
    </source>
</reference>
<sequence>MSNFIYEGPFGKHIQDFVQLKKAIGYKYDTEARHLKGSVNIFV</sequence>
<keyword evidence="2" id="KW-1185">Reference proteome</keyword>
<organism evidence="1 2">
    <name type="scientific">Desulfoscipio geothermicus DSM 3669</name>
    <dbReference type="NCBI Taxonomy" id="1121426"/>
    <lineage>
        <taxon>Bacteria</taxon>
        <taxon>Bacillati</taxon>
        <taxon>Bacillota</taxon>
        <taxon>Clostridia</taxon>
        <taxon>Eubacteriales</taxon>
        <taxon>Desulfallaceae</taxon>
        <taxon>Desulfoscipio</taxon>
    </lineage>
</organism>
<accession>A0A1I6EMN3</accession>
<dbReference type="Proteomes" id="UP000199584">
    <property type="component" value="Unassembled WGS sequence"/>
</dbReference>
<protein>
    <submittedName>
        <fullName evidence="1">Uncharacterized protein</fullName>
    </submittedName>
</protein>
<dbReference type="EMBL" id="FOYM01000078">
    <property type="protein sequence ID" value="SFR19009.1"/>
    <property type="molecule type" value="Genomic_DNA"/>
</dbReference>
<dbReference type="AlphaFoldDB" id="A0A1I6EMN3"/>
<gene>
    <name evidence="1" type="ORF">SAMN05660706_1781</name>
</gene>
<dbReference type="STRING" id="39060.SAMN05660706_1781"/>